<keyword evidence="7 10" id="KW-1133">Transmembrane helix</keyword>
<evidence type="ECO:0000256" key="11">
    <source>
        <dbReference type="SAM" id="SignalP"/>
    </source>
</evidence>
<dbReference type="GO" id="GO:0000139">
    <property type="term" value="C:Golgi membrane"/>
    <property type="evidence" value="ECO:0007669"/>
    <property type="project" value="UniProtKB-SubCell"/>
</dbReference>
<comment type="subcellular location">
    <subcellularLocation>
        <location evidence="1">Endosome membrane</location>
        <topology evidence="1">Multi-pass membrane protein</topology>
    </subcellularLocation>
    <subcellularLocation>
        <location evidence="2">Golgi apparatus membrane</location>
        <topology evidence="2">Multi-pass membrane protein</topology>
    </subcellularLocation>
</comment>
<dbReference type="PANTHER" id="PTHR10766:SF180">
    <property type="entry name" value="TRANSMEMBRANE 9 SUPERFAMILY MEMBER"/>
    <property type="match status" value="1"/>
</dbReference>
<evidence type="ECO:0000256" key="2">
    <source>
        <dbReference type="ARBA" id="ARBA00004653"/>
    </source>
</evidence>
<feature type="transmembrane region" description="Helical" evidence="10">
    <location>
        <begin position="389"/>
        <end position="411"/>
    </location>
</feature>
<reference evidence="12 13" key="1">
    <citation type="submission" date="2024-04" db="EMBL/GenBank/DDBJ databases">
        <title>The reference genome of an endangered Asteraceae, Deinandra increscens subsp. villosa, native to the Central Coast of California.</title>
        <authorList>
            <person name="Guilliams M."/>
            <person name="Hasenstab-Lehman K."/>
            <person name="Meyer R."/>
            <person name="Mcevoy S."/>
        </authorList>
    </citation>
    <scope>NUCLEOTIDE SEQUENCE [LARGE SCALE GENOMIC DNA]</scope>
    <source>
        <tissue evidence="12">Leaf</tissue>
    </source>
</reference>
<dbReference type="AlphaFoldDB" id="A0AAP0D112"/>
<sequence>MLFIALLLICLGSQVESDGSNHRFNKGEVVPFYADKVGPYSNSRETYAYYDLPYCPPETVKEKKLNLGEMLNGDHLVSTLYKFEFLVDKDYEVLCNKTLSKTDVSKFRNAIQENYYMQLYFDDLPLWALIGRMQNNYTIEGIKIVYVLNTHYIFEVFYNSDRVIEVDFRPHDDSLVYVTEDKEIDVSFTYSVSWKMTPLSFDNRMERYVDFLILPDHLSVHHQSITFSSVTLLILVIFLLTFYAIVLRKDISKYSRDVEENQVADIQEETGWKNIHGDVFRFPKNKSLFAAALGSGTQLLVLILLILVLGLLGFFPPYVRGVFWNALIIAYAVTSVVSGYTSVSFYSQLEGTNWTKNLLLAGGLFSVPLFLTFGFLNSVAIFYGTTVALPLMGIVILSVLWIFLASPLLLLGGIIGKNRSSDFQAPCRTAKCPKEVPQLRWYRGVLPQMTLAGILPFSVLFIQLHYLFPSIWSHRVYTLYSILCIVFILLLIMTALVSVALTYFQLAAEDHEWWWRSFFCGGSTGLFIYGYSIYYYFYISDMNGFMQNSFFFGYMACVSYGMFLLLGSVGFHASLLFVRYLYAAIKIKRTMSKSKSPPTPTPYPVGIGEDQFISATNYQLAHRQKGFVGLSKMLFVALLLICLGSQVESDTSNHSFNKGDIVPFYANKVGPFLNSRETYAYYDLPYCPPDNVKEENLNLGEMLNGDRLVSTLYKFEFLVDKEYQVLCNKTLSKTDVSKFRNAIEKDFYMQFYFDDLPLWAFIGRLEKNYTNEGINNIYLLHTHFEFEVLYNNDHVIEVTLRTRYHSVVYMTEDKEINVSLTYSVRWKMTQQPFDNRKEKYTRFLLLPHHLSVHHHSVTFSSVVVLILVIFLITFYALVLRKDISKYSRDVEENQVADIQEETGWKNIHGDVFRFPKHKSLFAAALGSGTHLLALIISVLLLGFLGFFPPYARGVFWNALVIAYAVTSVVSGYTSVSFYSQLEGTNWMKNLMLAGGLFSVPLFLTFCFLNSVASFYGTTAALPVTGIVILSVLWIFLASPLLLLGGIIGKNRSSDFQAPCRTAKCPKEVPRLRWYRGVLPQMALAGILPFSVIYVQLYYIFATVWAHRLYTFYSILCVVFILLLITTALVSVALTYFQLAAEDHEWWWRSFLCGGSPGLFIYGYCVYYYFERSDMTGFMQNSFFFGYMACVSYGMFLVLGSVGFSASLLFVRYLYAAIKCD</sequence>
<feature type="transmembrane region" description="Helical" evidence="10">
    <location>
        <begin position="1145"/>
        <end position="1169"/>
    </location>
</feature>
<dbReference type="InterPro" id="IPR004240">
    <property type="entry name" value="EMP70"/>
</dbReference>
<feature type="transmembrane region" description="Helical" evidence="10">
    <location>
        <begin position="551"/>
        <end position="582"/>
    </location>
</feature>
<evidence type="ECO:0000256" key="4">
    <source>
        <dbReference type="ARBA" id="ARBA00022692"/>
    </source>
</evidence>
<protein>
    <recommendedName>
        <fullName evidence="14">Transmembrane 9 superfamily member</fullName>
    </recommendedName>
</protein>
<keyword evidence="4 10" id="KW-0812">Transmembrane</keyword>
<feature type="transmembrane region" description="Helical" evidence="10">
    <location>
        <begin position="1021"/>
        <end position="1043"/>
    </location>
</feature>
<name>A0AAP0D112_9ASTR</name>
<accession>A0AAP0D112</accession>
<feature type="transmembrane region" description="Helical" evidence="10">
    <location>
        <begin position="358"/>
        <end position="383"/>
    </location>
</feature>
<gene>
    <name evidence="12" type="ORF">SSX86_017699</name>
</gene>
<feature type="transmembrane region" description="Helical" evidence="10">
    <location>
        <begin position="288"/>
        <end position="315"/>
    </location>
</feature>
<comment type="caution">
    <text evidence="12">The sequence shown here is derived from an EMBL/GenBank/DDBJ whole genome shotgun (WGS) entry which is preliminary data.</text>
</comment>
<organism evidence="12 13">
    <name type="scientific">Deinandra increscens subsp. villosa</name>
    <dbReference type="NCBI Taxonomy" id="3103831"/>
    <lineage>
        <taxon>Eukaryota</taxon>
        <taxon>Viridiplantae</taxon>
        <taxon>Streptophyta</taxon>
        <taxon>Embryophyta</taxon>
        <taxon>Tracheophyta</taxon>
        <taxon>Spermatophyta</taxon>
        <taxon>Magnoliopsida</taxon>
        <taxon>eudicotyledons</taxon>
        <taxon>Gunneridae</taxon>
        <taxon>Pentapetalae</taxon>
        <taxon>asterids</taxon>
        <taxon>campanulids</taxon>
        <taxon>Asterales</taxon>
        <taxon>Asteraceae</taxon>
        <taxon>Asteroideae</taxon>
        <taxon>Heliantheae alliance</taxon>
        <taxon>Madieae</taxon>
        <taxon>Madiinae</taxon>
        <taxon>Deinandra</taxon>
    </lineage>
</organism>
<evidence type="ECO:0000256" key="3">
    <source>
        <dbReference type="ARBA" id="ARBA00005227"/>
    </source>
</evidence>
<evidence type="ECO:0000313" key="12">
    <source>
        <dbReference type="EMBL" id="KAK9063827.1"/>
    </source>
</evidence>
<evidence type="ECO:0000313" key="13">
    <source>
        <dbReference type="Proteomes" id="UP001408789"/>
    </source>
</evidence>
<feature type="transmembrane region" description="Helical" evidence="10">
    <location>
        <begin position="1081"/>
        <end position="1105"/>
    </location>
</feature>
<dbReference type="GO" id="GO:0072657">
    <property type="term" value="P:protein localization to membrane"/>
    <property type="evidence" value="ECO:0007669"/>
    <property type="project" value="TreeGrafter"/>
</dbReference>
<proteinExistence type="inferred from homology"/>
<keyword evidence="8" id="KW-0333">Golgi apparatus</keyword>
<feature type="transmembrane region" description="Helical" evidence="10">
    <location>
        <begin position="1181"/>
        <end position="1214"/>
    </location>
</feature>
<feature type="transmembrane region" description="Helical" evidence="10">
    <location>
        <begin position="449"/>
        <end position="468"/>
    </location>
</feature>
<feature type="transmembrane region" description="Helical" evidence="10">
    <location>
        <begin position="920"/>
        <end position="947"/>
    </location>
</feature>
<feature type="transmembrane region" description="Helical" evidence="10">
    <location>
        <begin position="480"/>
        <end position="506"/>
    </location>
</feature>
<feature type="transmembrane region" description="Helical" evidence="10">
    <location>
        <begin position="225"/>
        <end position="246"/>
    </location>
</feature>
<evidence type="ECO:0000256" key="9">
    <source>
        <dbReference type="ARBA" id="ARBA00023136"/>
    </source>
</evidence>
<evidence type="ECO:0000256" key="1">
    <source>
        <dbReference type="ARBA" id="ARBA00004337"/>
    </source>
</evidence>
<keyword evidence="6" id="KW-0967">Endosome</keyword>
<evidence type="ECO:0008006" key="14">
    <source>
        <dbReference type="Google" id="ProtNLM"/>
    </source>
</evidence>
<feature type="transmembrane region" description="Helical" evidence="10">
    <location>
        <begin position="857"/>
        <end position="878"/>
    </location>
</feature>
<feature type="transmembrane region" description="Helical" evidence="10">
    <location>
        <begin position="953"/>
        <end position="978"/>
    </location>
</feature>
<dbReference type="GO" id="GO:0010008">
    <property type="term" value="C:endosome membrane"/>
    <property type="evidence" value="ECO:0007669"/>
    <property type="project" value="UniProtKB-SubCell"/>
</dbReference>
<keyword evidence="9 10" id="KW-0472">Membrane</keyword>
<dbReference type="Proteomes" id="UP001408789">
    <property type="component" value="Unassembled WGS sequence"/>
</dbReference>
<evidence type="ECO:0000256" key="5">
    <source>
        <dbReference type="ARBA" id="ARBA00022729"/>
    </source>
</evidence>
<dbReference type="PANTHER" id="PTHR10766">
    <property type="entry name" value="TRANSMEMBRANE 9 SUPERFAMILY PROTEIN"/>
    <property type="match status" value="1"/>
</dbReference>
<evidence type="ECO:0000256" key="6">
    <source>
        <dbReference type="ARBA" id="ARBA00022753"/>
    </source>
</evidence>
<evidence type="ECO:0000256" key="7">
    <source>
        <dbReference type="ARBA" id="ARBA00022989"/>
    </source>
</evidence>
<feature type="transmembrane region" description="Helical" evidence="10">
    <location>
        <begin position="990"/>
        <end position="1015"/>
    </location>
</feature>
<keyword evidence="5 11" id="KW-0732">Signal</keyword>
<feature type="chain" id="PRO_5042883550" description="Transmembrane 9 superfamily member" evidence="11">
    <location>
        <begin position="18"/>
        <end position="1220"/>
    </location>
</feature>
<dbReference type="EMBL" id="JBCNJP010000018">
    <property type="protein sequence ID" value="KAK9063827.1"/>
    <property type="molecule type" value="Genomic_DNA"/>
</dbReference>
<feature type="transmembrane region" description="Helical" evidence="10">
    <location>
        <begin position="321"/>
        <end position="346"/>
    </location>
</feature>
<comment type="similarity">
    <text evidence="3">Belongs to the nonaspanin (TM9SF) (TC 9.A.2) family.</text>
</comment>
<feature type="transmembrane region" description="Helical" evidence="10">
    <location>
        <begin position="1111"/>
        <end position="1133"/>
    </location>
</feature>
<feature type="transmembrane region" description="Helical" evidence="10">
    <location>
        <begin position="518"/>
        <end position="539"/>
    </location>
</feature>
<evidence type="ECO:0000256" key="8">
    <source>
        <dbReference type="ARBA" id="ARBA00023034"/>
    </source>
</evidence>
<feature type="signal peptide" evidence="11">
    <location>
        <begin position="1"/>
        <end position="17"/>
    </location>
</feature>
<evidence type="ECO:0000256" key="10">
    <source>
        <dbReference type="SAM" id="Phobius"/>
    </source>
</evidence>
<dbReference type="Pfam" id="PF02990">
    <property type="entry name" value="EMP70"/>
    <property type="match status" value="2"/>
</dbReference>
<keyword evidence="13" id="KW-1185">Reference proteome</keyword>